<evidence type="ECO:0000313" key="3">
    <source>
        <dbReference type="Proteomes" id="UP000663193"/>
    </source>
</evidence>
<keyword evidence="3" id="KW-1185">Reference proteome</keyword>
<dbReference type="Proteomes" id="UP000663193">
    <property type="component" value="Chromosome 7"/>
</dbReference>
<gene>
    <name evidence="2" type="ORF">JI435_434560</name>
</gene>
<protein>
    <submittedName>
        <fullName evidence="2">Uncharacterized protein</fullName>
    </submittedName>
</protein>
<accession>A0A7U2F1U6</accession>
<name>A0A7U2F1U6_PHANO</name>
<feature type="compositionally biased region" description="Polar residues" evidence="1">
    <location>
        <begin position="67"/>
        <end position="84"/>
    </location>
</feature>
<sequence>MVLNSTYFFNEKSLALIPYHPNSKLQNHTERHTPVLPTRRNISIFPPWSVRTDTRRPPHHSIDCQLGSYTATPVQPSHYTQTMPYRQDAGSHPSASGTDWVPEKSA</sequence>
<dbReference type="VEuPathDB" id="FungiDB:JI435_434560"/>
<proteinExistence type="predicted"/>
<dbReference type="EMBL" id="CP069029">
    <property type="protein sequence ID" value="QRC97118.1"/>
    <property type="molecule type" value="Genomic_DNA"/>
</dbReference>
<evidence type="ECO:0000313" key="2">
    <source>
        <dbReference type="EMBL" id="QRC97118.1"/>
    </source>
</evidence>
<feature type="region of interest" description="Disordered" evidence="1">
    <location>
        <begin position="64"/>
        <end position="106"/>
    </location>
</feature>
<evidence type="ECO:0000256" key="1">
    <source>
        <dbReference type="SAM" id="MobiDB-lite"/>
    </source>
</evidence>
<dbReference type="AlphaFoldDB" id="A0A7U2F1U6"/>
<reference evidence="3" key="1">
    <citation type="journal article" date="2021" name="BMC Genomics">
        <title>Chromosome-level genome assembly and manually-curated proteome of model necrotroph Parastagonospora nodorum Sn15 reveals a genome-wide trove of candidate effector homologs, and redundancy of virulence-related functions within an accessory chromosome.</title>
        <authorList>
            <person name="Bertazzoni S."/>
            <person name="Jones D.A.B."/>
            <person name="Phan H.T."/>
            <person name="Tan K.-C."/>
            <person name="Hane J.K."/>
        </authorList>
    </citation>
    <scope>NUCLEOTIDE SEQUENCE [LARGE SCALE GENOMIC DNA]</scope>
    <source>
        <strain evidence="3">SN15 / ATCC MYA-4574 / FGSC 10173)</strain>
    </source>
</reference>
<organism evidence="2 3">
    <name type="scientific">Phaeosphaeria nodorum (strain SN15 / ATCC MYA-4574 / FGSC 10173)</name>
    <name type="common">Glume blotch fungus</name>
    <name type="synonym">Parastagonospora nodorum</name>
    <dbReference type="NCBI Taxonomy" id="321614"/>
    <lineage>
        <taxon>Eukaryota</taxon>
        <taxon>Fungi</taxon>
        <taxon>Dikarya</taxon>
        <taxon>Ascomycota</taxon>
        <taxon>Pezizomycotina</taxon>
        <taxon>Dothideomycetes</taxon>
        <taxon>Pleosporomycetidae</taxon>
        <taxon>Pleosporales</taxon>
        <taxon>Pleosporineae</taxon>
        <taxon>Phaeosphaeriaceae</taxon>
        <taxon>Parastagonospora</taxon>
    </lineage>
</organism>